<dbReference type="GeneID" id="93147853"/>
<proteinExistence type="predicted"/>
<name>D3ANB9_9FIRM</name>
<sequence length="80" mass="9177">MWKIVFKYPEGGTVKLTNSKQPMDERLARKYHKQYGVNSDGGTYQKYPKKKYRPIALATVVDILTAGGDLENEILIEQEN</sequence>
<dbReference type="RefSeq" id="WP_006775548.1">
    <property type="nucleotide sequence ID" value="NZ_GG667733.1"/>
</dbReference>
<reference evidence="1 2" key="1">
    <citation type="submission" date="2010-01" db="EMBL/GenBank/DDBJ databases">
        <authorList>
            <person name="Weinstock G."/>
            <person name="Sodergren E."/>
            <person name="Clifton S."/>
            <person name="Fulton L."/>
            <person name="Fulton B."/>
            <person name="Courtney L."/>
            <person name="Fronick C."/>
            <person name="Harrison M."/>
            <person name="Strong C."/>
            <person name="Farmer C."/>
            <person name="Delahaunty K."/>
            <person name="Markovic C."/>
            <person name="Hall O."/>
            <person name="Minx P."/>
            <person name="Tomlinson C."/>
            <person name="Mitreva M."/>
            <person name="Nelson J."/>
            <person name="Hou S."/>
            <person name="Wollam A."/>
            <person name="Pepin K.H."/>
            <person name="Johnson M."/>
            <person name="Bhonagiri V."/>
            <person name="Nash W.E."/>
            <person name="Warren W."/>
            <person name="Chinwalla A."/>
            <person name="Mardis E.R."/>
            <person name="Wilson R.K."/>
        </authorList>
    </citation>
    <scope>NUCLEOTIDE SEQUENCE [LARGE SCALE GENOMIC DNA]</scope>
    <source>
        <strain evidence="1 2">DSM 13479</strain>
    </source>
</reference>
<accession>D3ANB9</accession>
<comment type="caution">
    <text evidence="1">The sequence shown here is derived from an EMBL/GenBank/DDBJ whole genome shotgun (WGS) entry which is preliminary data.</text>
</comment>
<evidence type="ECO:0000313" key="1">
    <source>
        <dbReference type="EMBL" id="EFC96669.1"/>
    </source>
</evidence>
<protein>
    <submittedName>
        <fullName evidence="1">Uncharacterized protein</fullName>
    </submittedName>
</protein>
<evidence type="ECO:0000313" key="2">
    <source>
        <dbReference type="Proteomes" id="UP000004968"/>
    </source>
</evidence>
<dbReference type="HOGENOM" id="CLU_189036_0_0_9"/>
<dbReference type="AlphaFoldDB" id="D3ANB9"/>
<dbReference type="EMBL" id="ACIO01000509">
    <property type="protein sequence ID" value="EFC96669.1"/>
    <property type="molecule type" value="Genomic_DNA"/>
</dbReference>
<organism evidence="1 2">
    <name type="scientific">Hungatella hathewayi DSM 13479</name>
    <dbReference type="NCBI Taxonomy" id="566550"/>
    <lineage>
        <taxon>Bacteria</taxon>
        <taxon>Bacillati</taxon>
        <taxon>Bacillota</taxon>
        <taxon>Clostridia</taxon>
        <taxon>Lachnospirales</taxon>
        <taxon>Lachnospiraceae</taxon>
        <taxon>Hungatella</taxon>
    </lineage>
</organism>
<dbReference type="Proteomes" id="UP000004968">
    <property type="component" value="Unassembled WGS sequence"/>
</dbReference>
<gene>
    <name evidence="1" type="ORF">CLOSTHATH_05119</name>
</gene>